<gene>
    <name evidence="2" type="ORF">SAMN05428953_101717</name>
</gene>
<dbReference type="SUPFAM" id="SSF46785">
    <property type="entry name" value="Winged helix' DNA-binding domain"/>
    <property type="match status" value="1"/>
</dbReference>
<dbReference type="InterPro" id="IPR036388">
    <property type="entry name" value="WH-like_DNA-bd_sf"/>
</dbReference>
<dbReference type="PANTHER" id="PTHR33164:SF105">
    <property type="entry name" value="TRANSCRIPTIONAL REPRESSOR PROTEIN-RELATED"/>
    <property type="match status" value="1"/>
</dbReference>
<dbReference type="GO" id="GO:0003677">
    <property type="term" value="F:DNA binding"/>
    <property type="evidence" value="ECO:0007669"/>
    <property type="project" value="UniProtKB-KW"/>
</dbReference>
<dbReference type="SMART" id="SM00347">
    <property type="entry name" value="HTH_MARR"/>
    <property type="match status" value="1"/>
</dbReference>
<dbReference type="GO" id="GO:0003700">
    <property type="term" value="F:DNA-binding transcription factor activity"/>
    <property type="evidence" value="ECO:0007669"/>
    <property type="project" value="InterPro"/>
</dbReference>
<proteinExistence type="predicted"/>
<name>A0A1G8JID1_9HYPH</name>
<accession>A0A1G8JID1</accession>
<dbReference type="GO" id="GO:0006950">
    <property type="term" value="P:response to stress"/>
    <property type="evidence" value="ECO:0007669"/>
    <property type="project" value="TreeGrafter"/>
</dbReference>
<dbReference type="InterPro" id="IPR000835">
    <property type="entry name" value="HTH_MarR-typ"/>
</dbReference>
<dbReference type="EMBL" id="FNEE01000001">
    <property type="protein sequence ID" value="SDI30841.1"/>
    <property type="molecule type" value="Genomic_DNA"/>
</dbReference>
<dbReference type="Gene3D" id="1.10.10.10">
    <property type="entry name" value="Winged helix-like DNA-binding domain superfamily/Winged helix DNA-binding domain"/>
    <property type="match status" value="1"/>
</dbReference>
<reference evidence="3" key="1">
    <citation type="submission" date="2016-10" db="EMBL/GenBank/DDBJ databases">
        <authorList>
            <person name="Varghese N."/>
            <person name="Submissions S."/>
        </authorList>
    </citation>
    <scope>NUCLEOTIDE SEQUENCE [LARGE SCALE GENOMIC DNA]</scope>
    <source>
        <strain evidence="3">CGMCC 1.11022</strain>
    </source>
</reference>
<dbReference type="Pfam" id="PF01047">
    <property type="entry name" value="MarR"/>
    <property type="match status" value="1"/>
</dbReference>
<dbReference type="InterPro" id="IPR036390">
    <property type="entry name" value="WH_DNA-bd_sf"/>
</dbReference>
<protein>
    <submittedName>
        <fullName evidence="2">DNA-binding transcriptional regulator, MarR family</fullName>
    </submittedName>
</protein>
<evidence type="ECO:0000313" key="2">
    <source>
        <dbReference type="EMBL" id="SDI30841.1"/>
    </source>
</evidence>
<dbReference type="InterPro" id="IPR039422">
    <property type="entry name" value="MarR/SlyA-like"/>
</dbReference>
<dbReference type="Proteomes" id="UP000198894">
    <property type="component" value="Unassembled WGS sequence"/>
</dbReference>
<evidence type="ECO:0000259" key="1">
    <source>
        <dbReference type="PROSITE" id="PS50995"/>
    </source>
</evidence>
<dbReference type="PANTHER" id="PTHR33164">
    <property type="entry name" value="TRANSCRIPTIONAL REGULATOR, MARR FAMILY"/>
    <property type="match status" value="1"/>
</dbReference>
<sequence length="212" mass="22765">MLSAQPTSQICALCNASALNYFVRMKKTAESFTSLKGRGEPDAEAPGMPNDFVCINSSLRRAARRLGQLYDVALVPTGLTSTQTLLLGQIDGLAAAYGEDGPTLQVLAGRLAIQISALTHALRPLVRDGLVEVRHDTHDRRTKHAVLTPLGKARYQQAYVVWVEANRRVEAILGAAAAEKLRSLADDVASQDFLDAYVSGAKPPSSTESSEC</sequence>
<feature type="domain" description="HTH marR-type" evidence="1">
    <location>
        <begin position="52"/>
        <end position="190"/>
    </location>
</feature>
<dbReference type="PROSITE" id="PS50995">
    <property type="entry name" value="HTH_MARR_2"/>
    <property type="match status" value="1"/>
</dbReference>
<keyword evidence="2" id="KW-0238">DNA-binding</keyword>
<evidence type="ECO:0000313" key="3">
    <source>
        <dbReference type="Proteomes" id="UP000198894"/>
    </source>
</evidence>
<keyword evidence="3" id="KW-1185">Reference proteome</keyword>
<dbReference type="AlphaFoldDB" id="A0A1G8JID1"/>
<organism evidence="2 3">
    <name type="scientific">Mesorhizobium muleiense</name>
    <dbReference type="NCBI Taxonomy" id="1004279"/>
    <lineage>
        <taxon>Bacteria</taxon>
        <taxon>Pseudomonadati</taxon>
        <taxon>Pseudomonadota</taxon>
        <taxon>Alphaproteobacteria</taxon>
        <taxon>Hyphomicrobiales</taxon>
        <taxon>Phyllobacteriaceae</taxon>
        <taxon>Mesorhizobium</taxon>
    </lineage>
</organism>